<protein>
    <recommendedName>
        <fullName evidence="3">TIGR02450 family Trp-rich protein</fullName>
    </recommendedName>
</protein>
<accession>A7N2X5</accession>
<dbReference type="EMBL" id="CP000790">
    <property type="protein sequence ID" value="ABU72849.1"/>
    <property type="molecule type" value="Genomic_DNA"/>
</dbReference>
<evidence type="ECO:0000313" key="2">
    <source>
        <dbReference type="Proteomes" id="UP000008152"/>
    </source>
</evidence>
<evidence type="ECO:0008006" key="3">
    <source>
        <dbReference type="Google" id="ProtNLM"/>
    </source>
</evidence>
<sequence length="89" mass="10824">MRVDTYEKQTFSDEWQSVMNRVHPKKLLQSKWTAAEPVNKEKHFIISEMEFDEEGNVVKCVIEAVMTKRERELDWHDLKDSQKWRQGWK</sequence>
<proteinExistence type="predicted"/>
<dbReference type="PATRIC" id="fig|338187.25.peg.5254"/>
<reference evidence="1 2" key="1">
    <citation type="submission" date="2007-08" db="EMBL/GenBank/DDBJ databases">
        <authorList>
            <consortium name="The Vibrio harveyi Genome Sequencing Project"/>
            <person name="Bassler B."/>
            <person name="Clifton S.W."/>
            <person name="Fulton L."/>
            <person name="Delehaunty K."/>
            <person name="Fronick C."/>
            <person name="Harrison M."/>
            <person name="Markivic C."/>
            <person name="Fulton R."/>
            <person name="Tin-Wollam A.-M."/>
            <person name="Shah N."/>
            <person name="Pepin K."/>
            <person name="Nash W."/>
            <person name="Thiruvilangam P."/>
            <person name="Bhonagiri V."/>
            <person name="Waters C."/>
            <person name="Tu K.C."/>
            <person name="Irgon J."/>
            <person name="Wilson R.K."/>
        </authorList>
    </citation>
    <scope>NUCLEOTIDE SEQUENCE [LARGE SCALE GENOMIC DNA]</scope>
    <source>
        <strain evidence="2">ATCC BAA-1116 / BB120</strain>
    </source>
</reference>
<dbReference type="AlphaFoldDB" id="A7N2X5"/>
<dbReference type="Pfam" id="PF09493">
    <property type="entry name" value="DUF2389"/>
    <property type="match status" value="1"/>
</dbReference>
<dbReference type="InterPro" id="IPR012663">
    <property type="entry name" value="CHP02450_Tryp"/>
</dbReference>
<dbReference type="Proteomes" id="UP000008152">
    <property type="component" value="Chromosome II"/>
</dbReference>
<gene>
    <name evidence="1" type="ordered locus">VIBHAR_04941</name>
</gene>
<name>A7N2X5_VIBC1</name>
<evidence type="ECO:0000313" key="1">
    <source>
        <dbReference type="EMBL" id="ABU72849.1"/>
    </source>
</evidence>
<dbReference type="KEGG" id="vha:VIBHAR_04941"/>
<organism evidence="1 2">
    <name type="scientific">Vibrio campbellii (strain ATCC BAA-1116)</name>
    <dbReference type="NCBI Taxonomy" id="2902295"/>
    <lineage>
        <taxon>Bacteria</taxon>
        <taxon>Pseudomonadati</taxon>
        <taxon>Pseudomonadota</taxon>
        <taxon>Gammaproteobacteria</taxon>
        <taxon>Vibrionales</taxon>
        <taxon>Vibrionaceae</taxon>
        <taxon>Vibrio</taxon>
    </lineage>
</organism>
<dbReference type="NCBIfam" id="TIGR02450">
    <property type="entry name" value="TIGR02450 family Trp-rich protein"/>
    <property type="match status" value="1"/>
</dbReference>